<gene>
    <name evidence="2" type="ORF">Pla52n_37050</name>
</gene>
<dbReference type="EMBL" id="SJPN01000004">
    <property type="protein sequence ID" value="TWU02648.1"/>
    <property type="molecule type" value="Genomic_DNA"/>
</dbReference>
<evidence type="ECO:0000313" key="3">
    <source>
        <dbReference type="Proteomes" id="UP000320176"/>
    </source>
</evidence>
<evidence type="ECO:0000256" key="1">
    <source>
        <dbReference type="SAM" id="MobiDB-lite"/>
    </source>
</evidence>
<dbReference type="AlphaFoldDB" id="A0A5C6ASX6"/>
<name>A0A5C6ASX6_9BACT</name>
<protein>
    <submittedName>
        <fullName evidence="2">Uncharacterized protein</fullName>
    </submittedName>
</protein>
<dbReference type="Proteomes" id="UP000320176">
    <property type="component" value="Unassembled WGS sequence"/>
</dbReference>
<evidence type="ECO:0000313" key="2">
    <source>
        <dbReference type="EMBL" id="TWU02648.1"/>
    </source>
</evidence>
<proteinExistence type="predicted"/>
<organism evidence="2 3">
    <name type="scientific">Stieleria varia</name>
    <dbReference type="NCBI Taxonomy" id="2528005"/>
    <lineage>
        <taxon>Bacteria</taxon>
        <taxon>Pseudomonadati</taxon>
        <taxon>Planctomycetota</taxon>
        <taxon>Planctomycetia</taxon>
        <taxon>Pirellulales</taxon>
        <taxon>Pirellulaceae</taxon>
        <taxon>Stieleria</taxon>
    </lineage>
</organism>
<feature type="region of interest" description="Disordered" evidence="1">
    <location>
        <begin position="1"/>
        <end position="27"/>
    </location>
</feature>
<keyword evidence="3" id="KW-1185">Reference proteome</keyword>
<sequence length="62" mass="7033">MRQLTLRCNPVGGGDSRSTFQVENERHRTAKHKPYALQNRLRWKRRLTLRGNPVGGGDDACG</sequence>
<accession>A0A5C6ASX6</accession>
<reference evidence="2 3" key="1">
    <citation type="submission" date="2019-02" db="EMBL/GenBank/DDBJ databases">
        <title>Deep-cultivation of Planctomycetes and their phenomic and genomic characterization uncovers novel biology.</title>
        <authorList>
            <person name="Wiegand S."/>
            <person name="Jogler M."/>
            <person name="Boedeker C."/>
            <person name="Pinto D."/>
            <person name="Vollmers J."/>
            <person name="Rivas-Marin E."/>
            <person name="Kohn T."/>
            <person name="Peeters S.H."/>
            <person name="Heuer A."/>
            <person name="Rast P."/>
            <person name="Oberbeckmann S."/>
            <person name="Bunk B."/>
            <person name="Jeske O."/>
            <person name="Meyerdierks A."/>
            <person name="Storesund J.E."/>
            <person name="Kallscheuer N."/>
            <person name="Luecker S."/>
            <person name="Lage O.M."/>
            <person name="Pohl T."/>
            <person name="Merkel B.J."/>
            <person name="Hornburger P."/>
            <person name="Mueller R.-W."/>
            <person name="Bruemmer F."/>
            <person name="Labrenz M."/>
            <person name="Spormann A.M."/>
            <person name="Op Den Camp H."/>
            <person name="Overmann J."/>
            <person name="Amann R."/>
            <person name="Jetten M.S.M."/>
            <person name="Mascher T."/>
            <person name="Medema M.H."/>
            <person name="Devos D.P."/>
            <person name="Kaster A.-K."/>
            <person name="Ovreas L."/>
            <person name="Rohde M."/>
            <person name="Galperin M.Y."/>
            <person name="Jogler C."/>
        </authorList>
    </citation>
    <scope>NUCLEOTIDE SEQUENCE [LARGE SCALE GENOMIC DNA]</scope>
    <source>
        <strain evidence="2 3">Pla52n</strain>
    </source>
</reference>
<comment type="caution">
    <text evidence="2">The sequence shown here is derived from an EMBL/GenBank/DDBJ whole genome shotgun (WGS) entry which is preliminary data.</text>
</comment>